<feature type="region of interest" description="Disordered" evidence="1">
    <location>
        <begin position="108"/>
        <end position="158"/>
    </location>
</feature>
<dbReference type="InterPro" id="IPR050662">
    <property type="entry name" value="Sec-metab_biosynth-thioest"/>
</dbReference>
<feature type="compositionally biased region" description="Basic and acidic residues" evidence="1">
    <location>
        <begin position="128"/>
        <end position="139"/>
    </location>
</feature>
<dbReference type="SMART" id="SM00849">
    <property type="entry name" value="Lactamase_B"/>
    <property type="match status" value="1"/>
</dbReference>
<gene>
    <name evidence="3" type="ORF">UFOPK1493_02512</name>
</gene>
<dbReference type="SUPFAM" id="SSF56281">
    <property type="entry name" value="Metallo-hydrolase/oxidoreductase"/>
    <property type="match status" value="1"/>
</dbReference>
<protein>
    <submittedName>
        <fullName evidence="3">Unannotated protein</fullName>
    </submittedName>
</protein>
<dbReference type="PANTHER" id="PTHR23131:SF0">
    <property type="entry name" value="ENDORIBONUCLEASE LACTB2"/>
    <property type="match status" value="1"/>
</dbReference>
<dbReference type="AlphaFoldDB" id="A0A6J6EBX6"/>
<dbReference type="InterPro" id="IPR001279">
    <property type="entry name" value="Metallo-B-lactamas"/>
</dbReference>
<dbReference type="InterPro" id="IPR036866">
    <property type="entry name" value="RibonucZ/Hydroxyglut_hydro"/>
</dbReference>
<dbReference type="Pfam" id="PF00753">
    <property type="entry name" value="Lactamase_B"/>
    <property type="match status" value="1"/>
</dbReference>
<evidence type="ECO:0000313" key="3">
    <source>
        <dbReference type="EMBL" id="CAB4572794.1"/>
    </source>
</evidence>
<evidence type="ECO:0000259" key="2">
    <source>
        <dbReference type="SMART" id="SM00849"/>
    </source>
</evidence>
<feature type="domain" description="Metallo-beta-lactamase" evidence="2">
    <location>
        <begin position="42"/>
        <end position="250"/>
    </location>
</feature>
<dbReference type="CDD" id="cd16278">
    <property type="entry name" value="metallo-hydrolase-like_MBL-fold"/>
    <property type="match status" value="1"/>
</dbReference>
<proteinExistence type="predicted"/>
<dbReference type="InterPro" id="IPR036388">
    <property type="entry name" value="WH-like_DNA-bd_sf"/>
</dbReference>
<accession>A0A6J6EBX6</accession>
<sequence>MSRPDPIPFVTLDDPRYGEVVEVAPLVRRVIARNPSKFTYHGTGTYLVGTGDHVTVIDPGPIQDDHRDALAAALSGQRVRAILVTHCHADHSPLAAWLAAETGAPTVGFGPHPRLDDPDADVPVTGEGGERAGGERAGGEGESGEGESGEAEPVKVEETTDHDFDPTIRVVDGEVAATGPGYTLRAVHTPGHTSNHLCFAFDEQRSLFTGDHVMGWSTTVIAPPDGDMRAYLESLRRVIGRRDDVLWPTHGSPVTEPGPFLDAFLAHRLHREAQVLAAVRDGRTEVAEMVKVLYADVREELHRAAGRSVLAHLAKLVDDGLVVTDDGARPTLKAVYRPV</sequence>
<dbReference type="Gene3D" id="3.60.15.10">
    <property type="entry name" value="Ribonuclease Z/Hydroxyacylglutathione hydrolase-like"/>
    <property type="match status" value="1"/>
</dbReference>
<organism evidence="3">
    <name type="scientific">freshwater metagenome</name>
    <dbReference type="NCBI Taxonomy" id="449393"/>
    <lineage>
        <taxon>unclassified sequences</taxon>
        <taxon>metagenomes</taxon>
        <taxon>ecological metagenomes</taxon>
    </lineage>
</organism>
<dbReference type="Gene3D" id="1.10.10.10">
    <property type="entry name" value="Winged helix-like DNA-binding domain superfamily/Winged helix DNA-binding domain"/>
    <property type="match status" value="1"/>
</dbReference>
<dbReference type="PANTHER" id="PTHR23131">
    <property type="entry name" value="ENDORIBONUCLEASE LACTB2"/>
    <property type="match status" value="1"/>
</dbReference>
<name>A0A6J6EBX6_9ZZZZ</name>
<evidence type="ECO:0000256" key="1">
    <source>
        <dbReference type="SAM" id="MobiDB-lite"/>
    </source>
</evidence>
<dbReference type="InterPro" id="IPR041516">
    <property type="entry name" value="LACTB2_WH"/>
</dbReference>
<reference evidence="3" key="1">
    <citation type="submission" date="2020-05" db="EMBL/GenBank/DDBJ databases">
        <authorList>
            <person name="Chiriac C."/>
            <person name="Salcher M."/>
            <person name="Ghai R."/>
            <person name="Kavagutti S V."/>
        </authorList>
    </citation>
    <scope>NUCLEOTIDE SEQUENCE</scope>
</reference>
<dbReference type="EMBL" id="CAEZSR010000105">
    <property type="protein sequence ID" value="CAB4572794.1"/>
    <property type="molecule type" value="Genomic_DNA"/>
</dbReference>
<dbReference type="Pfam" id="PF17778">
    <property type="entry name" value="WHD_BLACT"/>
    <property type="match status" value="1"/>
</dbReference>